<dbReference type="SUPFAM" id="SSF53649">
    <property type="entry name" value="Alkaline phosphatase-like"/>
    <property type="match status" value="1"/>
</dbReference>
<feature type="domain" description="Sulfatase N-terminal" evidence="3">
    <location>
        <begin position="4"/>
        <end position="338"/>
    </location>
</feature>
<dbReference type="InterPro" id="IPR050738">
    <property type="entry name" value="Sulfatase"/>
</dbReference>
<dbReference type="PANTHER" id="PTHR42693:SF53">
    <property type="entry name" value="ENDO-4-O-SULFATASE"/>
    <property type="match status" value="1"/>
</dbReference>
<comment type="similarity">
    <text evidence="1">Belongs to the sulfatase family.</text>
</comment>
<dbReference type="Gene3D" id="3.40.720.10">
    <property type="entry name" value="Alkaline Phosphatase, subunit A"/>
    <property type="match status" value="1"/>
</dbReference>
<reference evidence="4 5" key="1">
    <citation type="submission" date="2024-07" db="EMBL/GenBank/DDBJ databases">
        <authorList>
            <person name="Kang M."/>
        </authorList>
    </citation>
    <scope>NUCLEOTIDE SEQUENCE [LARGE SCALE GENOMIC DNA]</scope>
    <source>
        <strain evidence="4 5">DFM31</strain>
    </source>
</reference>
<protein>
    <submittedName>
        <fullName evidence="4">Sulfatase</fullName>
    </submittedName>
</protein>
<evidence type="ECO:0000313" key="4">
    <source>
        <dbReference type="EMBL" id="MEV8468649.1"/>
    </source>
</evidence>
<dbReference type="InterPro" id="IPR017850">
    <property type="entry name" value="Alkaline_phosphatase_core_sf"/>
</dbReference>
<dbReference type="CDD" id="cd16148">
    <property type="entry name" value="sulfatase_like"/>
    <property type="match status" value="1"/>
</dbReference>
<keyword evidence="5" id="KW-1185">Reference proteome</keyword>
<proteinExistence type="inferred from homology"/>
<sequence length="509" mass="57025">MRAIFVLFDTLNRHYLEPYGGTEMETPNFRRLADRSVRFDNHYVGSLPCMPARRDLQTGRLNFLHRSWGPLEPFDVAMTEVLKQAGIYSHMITDHYHYLEVGGAGYLNAFSSFEAVRGQEGDRWKADLVPPLEDWRAAYHPAQFSDRPGDMRYHNMVNRSQRLSEADFSSVQCFDLGCDFLDRNQAADDWFLQIETFDPHEPFDAPERLKEEFAAGGNGPVRDWPPYAKVTEGAAEADEMRANYKALLAHCDEQLGRLLDKMDALEMWDDTMLIVSTDHGFLTGEHGWWAKNKMPAYQEIAHIPLFIHHPAHAHRGGTAHGGLFQTPDLMPTILDAFGCEMPAAVRGRSLLPALADPGDPGHEAVIFGYFGGAVNVTDGCHAYFRYPEDMLGQCLYQYTLMPSHMLVPFGQEELGAATLTDDLDFAAGFPVLKVPVPPSSAWFQSHGPAVMEPSKSLLYNIEADPAQQTPVQDAAITDRMTALLCTEMTRQNAPPEAFGRLGLNIQKEA</sequence>
<comment type="caution">
    <text evidence="4">The sequence shown here is derived from an EMBL/GenBank/DDBJ whole genome shotgun (WGS) entry which is preliminary data.</text>
</comment>
<evidence type="ECO:0000256" key="1">
    <source>
        <dbReference type="ARBA" id="ARBA00008779"/>
    </source>
</evidence>
<evidence type="ECO:0000259" key="3">
    <source>
        <dbReference type="Pfam" id="PF00884"/>
    </source>
</evidence>
<name>A0ABV3LAQ4_9RHOB</name>
<evidence type="ECO:0000256" key="2">
    <source>
        <dbReference type="ARBA" id="ARBA00022801"/>
    </source>
</evidence>
<dbReference type="PANTHER" id="PTHR42693">
    <property type="entry name" value="ARYLSULFATASE FAMILY MEMBER"/>
    <property type="match status" value="1"/>
</dbReference>
<dbReference type="InterPro" id="IPR000917">
    <property type="entry name" value="Sulfatase_N"/>
</dbReference>
<accession>A0ABV3LAQ4</accession>
<organism evidence="4 5">
    <name type="scientific">Meridianimarinicoccus marinus</name>
    <dbReference type="NCBI Taxonomy" id="3231483"/>
    <lineage>
        <taxon>Bacteria</taxon>
        <taxon>Pseudomonadati</taxon>
        <taxon>Pseudomonadota</taxon>
        <taxon>Alphaproteobacteria</taxon>
        <taxon>Rhodobacterales</taxon>
        <taxon>Paracoccaceae</taxon>
        <taxon>Meridianimarinicoccus</taxon>
    </lineage>
</organism>
<evidence type="ECO:0000313" key="5">
    <source>
        <dbReference type="Proteomes" id="UP001553161"/>
    </source>
</evidence>
<dbReference type="Pfam" id="PF00884">
    <property type="entry name" value="Sulfatase"/>
    <property type="match status" value="1"/>
</dbReference>
<keyword evidence="2" id="KW-0378">Hydrolase</keyword>
<dbReference type="RefSeq" id="WP_366194610.1">
    <property type="nucleotide sequence ID" value="NZ_JBFBVU010000035.1"/>
</dbReference>
<gene>
    <name evidence="4" type="ORF">AB0T83_17935</name>
</gene>
<dbReference type="Proteomes" id="UP001553161">
    <property type="component" value="Unassembled WGS sequence"/>
</dbReference>
<dbReference type="EMBL" id="JBFBVU010000035">
    <property type="protein sequence ID" value="MEV8468649.1"/>
    <property type="molecule type" value="Genomic_DNA"/>
</dbReference>